<reference evidence="1" key="1">
    <citation type="submission" date="2010-07" db="EMBL/GenBank/DDBJ databases">
        <authorList>
            <consortium name="CONSOLIDER consortium CSD2007-00005"/>
            <person name="Guazzaroni M.-E."/>
            <person name="Richter M."/>
            <person name="Garcia-Salamanca A."/>
            <person name="Yarza P."/>
            <person name="Ferrer M."/>
        </authorList>
    </citation>
    <scope>NUCLEOTIDE SEQUENCE</scope>
</reference>
<dbReference type="AlphaFoldDB" id="D9PLK3"/>
<gene>
    <name evidence="1" type="ORF">LDC_2426</name>
</gene>
<accession>D9PLK3</accession>
<reference evidence="1" key="2">
    <citation type="journal article" date="2011" name="Microb. Ecol.">
        <title>Taxonomic and Functional Metagenomic Profiling of the Microbial Community in the Anoxic Sediment of a Sub-saline Shallow Lake (Laguna de Carrizo, Central Spain).</title>
        <authorList>
            <person name="Ferrer M."/>
            <person name="Guazzaroni M.E."/>
            <person name="Richter M."/>
            <person name="Garcia-Salamanca A."/>
            <person name="Yarza P."/>
            <person name="Suarez-Suarez A."/>
            <person name="Solano J."/>
            <person name="Alcaide M."/>
            <person name="van Dillewijn P."/>
            <person name="Molina-Henares M.A."/>
            <person name="Lopez-Cortes N."/>
            <person name="Al-Ramahi Y."/>
            <person name="Guerrero C."/>
            <person name="Acosta A."/>
            <person name="de Eugenio L.I."/>
            <person name="Martinez V."/>
            <person name="Marques S."/>
            <person name="Rojo F."/>
            <person name="Santero E."/>
            <person name="Genilloud O."/>
            <person name="Perez-Perez J."/>
            <person name="Rossello-Mora R."/>
            <person name="Ramos J.L."/>
        </authorList>
    </citation>
    <scope>NUCLEOTIDE SEQUENCE</scope>
</reference>
<name>D9PLK3_9ZZZZ</name>
<proteinExistence type="predicted"/>
<dbReference type="AntiFam" id="ANF00152">
    <property type="entry name" value="Shadow ORF (opposite nadB1)"/>
</dbReference>
<comment type="caution">
    <text evidence="1">The sequence shown here is derived from an EMBL/GenBank/DDBJ whole genome shotgun (WGS) entry which is preliminary data.</text>
</comment>
<sequence length="98" mass="9448">MGVADVVLEGVGAVQDGGDAALGVGGGPLEELVLGDQGHLAVGGEAKGGRESGQAAPDDQYVVGVQVAFLGVGRGPPAGTICKAGSLLAIVAELRTAR</sequence>
<protein>
    <submittedName>
        <fullName evidence="1">Uncharacterized protein</fullName>
    </submittedName>
</protein>
<dbReference type="EMBL" id="ADZX01000736">
    <property type="protein sequence ID" value="EFK95563.1"/>
    <property type="molecule type" value="Genomic_DNA"/>
</dbReference>
<organism evidence="1">
    <name type="scientific">sediment metagenome</name>
    <dbReference type="NCBI Taxonomy" id="749907"/>
    <lineage>
        <taxon>unclassified sequences</taxon>
        <taxon>metagenomes</taxon>
        <taxon>ecological metagenomes</taxon>
    </lineage>
</organism>
<evidence type="ECO:0000313" key="1">
    <source>
        <dbReference type="EMBL" id="EFK95563.1"/>
    </source>
</evidence>